<dbReference type="STRING" id="538381.GCA_001696535_03088"/>
<evidence type="ECO:0000256" key="3">
    <source>
        <dbReference type="ARBA" id="ARBA00022576"/>
    </source>
</evidence>
<feature type="domain" description="Aminotransferase class I/classII large" evidence="6">
    <location>
        <begin position="36"/>
        <end position="387"/>
    </location>
</feature>
<dbReference type="InterPro" id="IPR015422">
    <property type="entry name" value="PyrdxlP-dep_Trfase_small"/>
</dbReference>
<dbReference type="Pfam" id="PF00155">
    <property type="entry name" value="Aminotran_1_2"/>
    <property type="match status" value="1"/>
</dbReference>
<comment type="cofactor">
    <cofactor evidence="1">
        <name>pyridoxal 5'-phosphate</name>
        <dbReference type="ChEBI" id="CHEBI:597326"/>
    </cofactor>
</comment>
<dbReference type="GO" id="GO:0030170">
    <property type="term" value="F:pyridoxal phosphate binding"/>
    <property type="evidence" value="ECO:0007669"/>
    <property type="project" value="InterPro"/>
</dbReference>
<dbReference type="InterPro" id="IPR015421">
    <property type="entry name" value="PyrdxlP-dep_Trfase_major"/>
</dbReference>
<dbReference type="PANTHER" id="PTHR43807">
    <property type="entry name" value="FI04487P"/>
    <property type="match status" value="1"/>
</dbReference>
<dbReference type="Proteomes" id="UP000219331">
    <property type="component" value="Unassembled WGS sequence"/>
</dbReference>
<keyword evidence="4 7" id="KW-0808">Transferase</keyword>
<protein>
    <submittedName>
        <fullName evidence="7">Aspartate/methionine/tyrosine aminotransferase</fullName>
    </submittedName>
</protein>
<evidence type="ECO:0000256" key="5">
    <source>
        <dbReference type="ARBA" id="ARBA00022898"/>
    </source>
</evidence>
<evidence type="ECO:0000313" key="7">
    <source>
        <dbReference type="EMBL" id="SOB97198.1"/>
    </source>
</evidence>
<dbReference type="CDD" id="cd00609">
    <property type="entry name" value="AAT_like"/>
    <property type="match status" value="1"/>
</dbReference>
<dbReference type="InterPro" id="IPR004839">
    <property type="entry name" value="Aminotransferase_I/II_large"/>
</dbReference>
<dbReference type="EMBL" id="OBML01000002">
    <property type="protein sequence ID" value="SOB97198.1"/>
    <property type="molecule type" value="Genomic_DNA"/>
</dbReference>
<comment type="similarity">
    <text evidence="2">Belongs to the class-I pyridoxal-phosphate-dependent aminotransferase family.</text>
</comment>
<gene>
    <name evidence="7" type="ORF">SAMN05421512_102433</name>
</gene>
<dbReference type="NCBIfam" id="NF006488">
    <property type="entry name" value="PRK08912.1"/>
    <property type="match status" value="1"/>
</dbReference>
<dbReference type="PANTHER" id="PTHR43807:SF20">
    <property type="entry name" value="FI04487P"/>
    <property type="match status" value="1"/>
</dbReference>
<name>A0A285RXL3_9HYPH</name>
<dbReference type="GO" id="GO:0016212">
    <property type="term" value="F:kynurenine-oxoglutarate transaminase activity"/>
    <property type="evidence" value="ECO:0007669"/>
    <property type="project" value="TreeGrafter"/>
</dbReference>
<dbReference type="InterPro" id="IPR015424">
    <property type="entry name" value="PyrdxlP-dep_Trfase"/>
</dbReference>
<dbReference type="Gene3D" id="3.40.640.10">
    <property type="entry name" value="Type I PLP-dependent aspartate aminotransferase-like (Major domain)"/>
    <property type="match status" value="1"/>
</dbReference>
<dbReference type="InterPro" id="IPR051326">
    <property type="entry name" value="Kynurenine-oxoglutarate_AT"/>
</dbReference>
<evidence type="ECO:0000256" key="4">
    <source>
        <dbReference type="ARBA" id="ARBA00022679"/>
    </source>
</evidence>
<evidence type="ECO:0000259" key="6">
    <source>
        <dbReference type="Pfam" id="PF00155"/>
    </source>
</evidence>
<proteinExistence type="inferred from homology"/>
<reference evidence="7 8" key="1">
    <citation type="submission" date="2017-08" db="EMBL/GenBank/DDBJ databases">
        <authorList>
            <person name="de Groot N.N."/>
        </authorList>
    </citation>
    <scope>NUCLEOTIDE SEQUENCE [LARGE SCALE GENOMIC DNA]</scope>
    <source>
        <strain evidence="7 8">USBA 352</strain>
    </source>
</reference>
<sequence length="414" mass="44753">MWERKHAMKPTNPVFTGLPTTIFETMSRLAIANGAINLGQGFPDVDGPLDVRQTAADALIAGPNQYPPMLGLPELRQAVAASTKRFYDLDVDWQSEVMVTSGATEALADVLLALLEPGDEVILIEPLYDCYLPLVKRAGGIPVRLRVTPPQWKLDLGKLADAFTENTKAILINNPMNPAGKVFGEEELAAIARLCIEHGVYAICDEVYEHLLFDGRQHLPLMAFPGMRERAVRIGSAGKTFSLTGWKVGYVTAAPNLLDPIAKAHQFVTFTTPPNLQKAVAYGLGKEDSYFLTLRDEMQAKRDRFASGLAALGFGVLPCEGTYFLTCDVSTLGLQGTDVDICRQLVEEAGVAAVPVSAFYVADAPTNFVRFCFCKKDEVLDGALERLDAFLSARGGVSAVLSAPGSVQVAAERA</sequence>
<evidence type="ECO:0000256" key="1">
    <source>
        <dbReference type="ARBA" id="ARBA00001933"/>
    </source>
</evidence>
<dbReference type="SUPFAM" id="SSF53383">
    <property type="entry name" value="PLP-dependent transferases"/>
    <property type="match status" value="1"/>
</dbReference>
<keyword evidence="5" id="KW-0663">Pyridoxal phosphate</keyword>
<accession>A0A285RXL3</accession>
<keyword evidence="8" id="KW-1185">Reference proteome</keyword>
<evidence type="ECO:0000313" key="8">
    <source>
        <dbReference type="Proteomes" id="UP000219331"/>
    </source>
</evidence>
<organism evidence="7 8">
    <name type="scientific">Stappia indica</name>
    <dbReference type="NCBI Taxonomy" id="538381"/>
    <lineage>
        <taxon>Bacteria</taxon>
        <taxon>Pseudomonadati</taxon>
        <taxon>Pseudomonadota</taxon>
        <taxon>Alphaproteobacteria</taxon>
        <taxon>Hyphomicrobiales</taxon>
        <taxon>Stappiaceae</taxon>
        <taxon>Stappia</taxon>
    </lineage>
</organism>
<dbReference type="AlphaFoldDB" id="A0A285RXL3"/>
<dbReference type="FunFam" id="3.40.640.10:FF:000024">
    <property type="entry name" value="Kynurenine--oxoglutarate transaminase 3"/>
    <property type="match status" value="1"/>
</dbReference>
<dbReference type="GO" id="GO:0005737">
    <property type="term" value="C:cytoplasm"/>
    <property type="evidence" value="ECO:0007669"/>
    <property type="project" value="TreeGrafter"/>
</dbReference>
<evidence type="ECO:0000256" key="2">
    <source>
        <dbReference type="ARBA" id="ARBA00007441"/>
    </source>
</evidence>
<dbReference type="Gene3D" id="3.90.1150.10">
    <property type="entry name" value="Aspartate Aminotransferase, domain 1"/>
    <property type="match status" value="1"/>
</dbReference>
<keyword evidence="3 7" id="KW-0032">Aminotransferase</keyword>